<dbReference type="Pfam" id="PF14542">
    <property type="entry name" value="Acetyltransf_CG"/>
    <property type="match status" value="1"/>
</dbReference>
<dbReference type="PANTHER" id="PTHR13903">
    <property type="entry name" value="PIRIN-RELATED"/>
    <property type="match status" value="1"/>
</dbReference>
<evidence type="ECO:0000256" key="1">
    <source>
        <dbReference type="ARBA" id="ARBA00008416"/>
    </source>
</evidence>
<dbReference type="AlphaFoldDB" id="A0A6I6SUG0"/>
<dbReference type="CDD" id="cd02247">
    <property type="entry name" value="cupin_pirin_C"/>
    <property type="match status" value="1"/>
</dbReference>
<reference evidence="4 5" key="1">
    <citation type="submission" date="2019-01" db="EMBL/GenBank/DDBJ databases">
        <title>Complete genome of a denitifying bacterium Halomons sp. BC-M4-5.</title>
        <authorList>
            <person name="Wang L."/>
            <person name="Shao Z."/>
        </authorList>
    </citation>
    <scope>NUCLEOTIDE SEQUENCE [LARGE SCALE GENOMIC DNA]</scope>
    <source>
        <strain evidence="4 5">BC-M4-5</strain>
    </source>
</reference>
<dbReference type="PANTHER" id="PTHR13903:SF8">
    <property type="entry name" value="PIRIN"/>
    <property type="match status" value="1"/>
</dbReference>
<dbReference type="SUPFAM" id="SSF51182">
    <property type="entry name" value="RmlC-like cupins"/>
    <property type="match status" value="1"/>
</dbReference>
<keyword evidence="5" id="KW-1185">Reference proteome</keyword>
<dbReference type="Proteomes" id="UP000464013">
    <property type="component" value="Chromosome"/>
</dbReference>
<dbReference type="RefSeq" id="WP_159554544.1">
    <property type="nucleotide sequence ID" value="NZ_CP035042.1"/>
</dbReference>
<sequence length="430" mass="46807">MSGTPEASFSIEHEAGDTKGRYMVKLNGIKAEMTYSKAGGSVIIIDSTEVPDAMRGQKVGVALVSQAVEDARSLGKKIMPLCPFAKAQFARPQSGAMCCCKVLATFTCPSFWRKTMSWMPDLEPKCPSVGSLNDIETLIVPRARDLGGFEVRRALPAPKRQMVGPFIFFDQMGPVEFLKDEGIDVRPHPHIGLATVTYLYQGEFQHRDSLGTNQIIRPGAVNWMVAGNGVTHSERTSAITRQSKHSVLGVQTWVALPEADEDQPASFEHHGEESLPVLEGEGKEVRLILGTAWGERAPVQTFSEMFYADAILQPGAKLPLPDGHEDRGIYVMSGSVVVAGETFGAGRMMVFRPGDPITIGAGEAGARLMLLGGETLNGPRYISWNFVASSREKLEDAKQAWVEGDFEHGRFRLPPGDDAEFIPFPGQSGK</sequence>
<protein>
    <submittedName>
        <fullName evidence="4">Pirin family protein</fullName>
    </submittedName>
</protein>
<accession>A0A6I6SUG0</accession>
<dbReference type="CDD" id="cd02909">
    <property type="entry name" value="cupin_pirin_N"/>
    <property type="match status" value="1"/>
</dbReference>
<name>A0A6I6SUG0_9GAMM</name>
<gene>
    <name evidence="4" type="ORF">EKK97_19675</name>
</gene>
<dbReference type="OrthoDB" id="9780903at2"/>
<dbReference type="InterPro" id="IPR016181">
    <property type="entry name" value="Acyl_CoA_acyltransferase"/>
</dbReference>
<dbReference type="InterPro" id="IPR014710">
    <property type="entry name" value="RmlC-like_jellyroll"/>
</dbReference>
<dbReference type="Gene3D" id="2.60.120.10">
    <property type="entry name" value="Jelly Rolls"/>
    <property type="match status" value="2"/>
</dbReference>
<evidence type="ECO:0000259" key="3">
    <source>
        <dbReference type="PROSITE" id="PS51729"/>
    </source>
</evidence>
<dbReference type="InterPro" id="IPR011051">
    <property type="entry name" value="RmlC_Cupin_sf"/>
</dbReference>
<dbReference type="InterPro" id="IPR008778">
    <property type="entry name" value="Pirin_C_dom"/>
</dbReference>
<evidence type="ECO:0000313" key="5">
    <source>
        <dbReference type="Proteomes" id="UP000464013"/>
    </source>
</evidence>
<dbReference type="SUPFAM" id="SSF55729">
    <property type="entry name" value="Acyl-CoA N-acyltransferases (Nat)"/>
    <property type="match status" value="1"/>
</dbReference>
<dbReference type="Pfam" id="PF02678">
    <property type="entry name" value="Pirin"/>
    <property type="match status" value="1"/>
</dbReference>
<dbReference type="Gene3D" id="3.40.630.30">
    <property type="match status" value="1"/>
</dbReference>
<evidence type="ECO:0000313" key="4">
    <source>
        <dbReference type="EMBL" id="QHC51370.1"/>
    </source>
</evidence>
<dbReference type="Pfam" id="PF05726">
    <property type="entry name" value="Pirin_C"/>
    <property type="match status" value="1"/>
</dbReference>
<evidence type="ECO:0000256" key="2">
    <source>
        <dbReference type="RuleBase" id="RU003457"/>
    </source>
</evidence>
<dbReference type="EMBL" id="CP035042">
    <property type="protein sequence ID" value="QHC51370.1"/>
    <property type="molecule type" value="Genomic_DNA"/>
</dbReference>
<organism evidence="4 5">
    <name type="scientific">Billgrantia tianxiuensis</name>
    <dbReference type="NCBI Taxonomy" id="2497861"/>
    <lineage>
        <taxon>Bacteria</taxon>
        <taxon>Pseudomonadati</taxon>
        <taxon>Pseudomonadota</taxon>
        <taxon>Gammaproteobacteria</taxon>
        <taxon>Oceanospirillales</taxon>
        <taxon>Halomonadaceae</taxon>
        <taxon>Billgrantia</taxon>
    </lineage>
</organism>
<dbReference type="InterPro" id="IPR012093">
    <property type="entry name" value="Pirin"/>
</dbReference>
<proteinExistence type="inferred from homology"/>
<comment type="similarity">
    <text evidence="1 2">Belongs to the pirin family.</text>
</comment>
<dbReference type="InterPro" id="IPR003829">
    <property type="entry name" value="Pirin_N_dom"/>
</dbReference>
<feature type="domain" description="N-acetyltransferase" evidence="3">
    <location>
        <begin position="14"/>
        <end position="100"/>
    </location>
</feature>
<dbReference type="InterPro" id="IPR031165">
    <property type="entry name" value="GNAT_YJDJ"/>
</dbReference>
<dbReference type="KEGG" id="htx:EKK97_19675"/>
<dbReference type="PROSITE" id="PS51729">
    <property type="entry name" value="GNAT_YJDJ"/>
    <property type="match status" value="1"/>
</dbReference>